<dbReference type="AlphaFoldDB" id="A0A9D3S4I7"/>
<accession>A0A9D3S4I7</accession>
<evidence type="ECO:0000313" key="2">
    <source>
        <dbReference type="Proteomes" id="UP001044222"/>
    </source>
</evidence>
<keyword evidence="2" id="KW-1185">Reference proteome</keyword>
<name>A0A9D3S4I7_ANGAN</name>
<protein>
    <submittedName>
        <fullName evidence="1">Uncharacterized protein</fullName>
    </submittedName>
</protein>
<proteinExistence type="predicted"/>
<gene>
    <name evidence="1" type="ORF">ANANG_G00055300</name>
</gene>
<reference evidence="1" key="1">
    <citation type="submission" date="2021-01" db="EMBL/GenBank/DDBJ databases">
        <title>A chromosome-scale assembly of European eel, Anguilla anguilla.</title>
        <authorList>
            <person name="Henkel C."/>
            <person name="Jong-Raadsen S.A."/>
            <person name="Dufour S."/>
            <person name="Weltzien F.-A."/>
            <person name="Palstra A.P."/>
            <person name="Pelster B."/>
            <person name="Spaink H.P."/>
            <person name="Van Den Thillart G.E."/>
            <person name="Jansen H."/>
            <person name="Zahm M."/>
            <person name="Klopp C."/>
            <person name="Cedric C."/>
            <person name="Louis A."/>
            <person name="Berthelot C."/>
            <person name="Parey E."/>
            <person name="Roest Crollius H."/>
            <person name="Montfort J."/>
            <person name="Robinson-Rechavi M."/>
            <person name="Bucao C."/>
            <person name="Bouchez O."/>
            <person name="Gislard M."/>
            <person name="Lluch J."/>
            <person name="Milhes M."/>
            <person name="Lampietro C."/>
            <person name="Lopez Roques C."/>
            <person name="Donnadieu C."/>
            <person name="Braasch I."/>
            <person name="Desvignes T."/>
            <person name="Postlethwait J."/>
            <person name="Bobe J."/>
            <person name="Guiguen Y."/>
            <person name="Dirks R."/>
        </authorList>
    </citation>
    <scope>NUCLEOTIDE SEQUENCE</scope>
    <source>
        <strain evidence="1">Tag_6206</strain>
        <tissue evidence="1">Liver</tissue>
    </source>
</reference>
<dbReference type="Proteomes" id="UP001044222">
    <property type="component" value="Unassembled WGS sequence"/>
</dbReference>
<comment type="caution">
    <text evidence="1">The sequence shown here is derived from an EMBL/GenBank/DDBJ whole genome shotgun (WGS) entry which is preliminary data.</text>
</comment>
<evidence type="ECO:0000313" key="1">
    <source>
        <dbReference type="EMBL" id="KAG5851771.1"/>
    </source>
</evidence>
<dbReference type="EMBL" id="JAFIRN010000003">
    <property type="protein sequence ID" value="KAG5851771.1"/>
    <property type="molecule type" value="Genomic_DNA"/>
</dbReference>
<feature type="non-terminal residue" evidence="1">
    <location>
        <position position="1"/>
    </location>
</feature>
<sequence>MSVQNTTFYFRRAVTLPSRRAGPDSRREKNGFKSPLPLFGAVRVNCSKRHCDNGSHYVAERVYDVGEEEEEKKFNASPDVVATGLEKIRPIRPNGMPLFCDDLPSTCQSGFTVMLSRTATMGTQTRSSGRPTAPT</sequence>
<organism evidence="1 2">
    <name type="scientific">Anguilla anguilla</name>
    <name type="common">European freshwater eel</name>
    <name type="synonym">Muraena anguilla</name>
    <dbReference type="NCBI Taxonomy" id="7936"/>
    <lineage>
        <taxon>Eukaryota</taxon>
        <taxon>Metazoa</taxon>
        <taxon>Chordata</taxon>
        <taxon>Craniata</taxon>
        <taxon>Vertebrata</taxon>
        <taxon>Euteleostomi</taxon>
        <taxon>Actinopterygii</taxon>
        <taxon>Neopterygii</taxon>
        <taxon>Teleostei</taxon>
        <taxon>Anguilliformes</taxon>
        <taxon>Anguillidae</taxon>
        <taxon>Anguilla</taxon>
    </lineage>
</organism>